<comment type="caution">
    <text evidence="1">The sequence shown here is derived from an EMBL/GenBank/DDBJ whole genome shotgun (WGS) entry which is preliminary data.</text>
</comment>
<dbReference type="EMBL" id="JANAWD010000375">
    <property type="protein sequence ID" value="KAJ3480442.1"/>
    <property type="molecule type" value="Genomic_DNA"/>
</dbReference>
<keyword evidence="2" id="KW-1185">Reference proteome</keyword>
<sequence length="385" mass="42815">MAPVYLRRAFADKSLNFPDILGGLEMMINGTSSDKLKLVAHKIPDAAITLASDKALYQSRELRTTLGFRSFQYTALLMEFLTKVMELLVASVSLFTDFDAPAERVLKLAPNLFRVLWDHRNILRCDRMIREHKRSGRSYDSGEQLIGMSGACVVSLTLLHKQVRFVVFSLGSLEASETPLFLHFRSQPPPVHTLQAQLLLFIWTYGPKHAPHAPLLKEDLITGLNSILISTERMKALVKDVVSSTDTTKIHPDDLTSRFLPLLQSPHELDGSLRIYSLLIQGLGYVPGTFTRVQSHRLHGIGLAESICIACQRQLCSGGIEYDDSVLGFCLRNLRLLLPPETYPGVVSLFTMTNNSSALVLAGRGLVVAAKDRDEKLYGKVIALL</sequence>
<evidence type="ECO:0000313" key="1">
    <source>
        <dbReference type="EMBL" id="KAJ3480442.1"/>
    </source>
</evidence>
<accession>A0AAD5UXR4</accession>
<protein>
    <submittedName>
        <fullName evidence="1">Uncharacterized protein</fullName>
    </submittedName>
</protein>
<name>A0AAD5UXR4_9APHY</name>
<evidence type="ECO:0000313" key="2">
    <source>
        <dbReference type="Proteomes" id="UP001212997"/>
    </source>
</evidence>
<organism evidence="1 2">
    <name type="scientific">Meripilus lineatus</name>
    <dbReference type="NCBI Taxonomy" id="2056292"/>
    <lineage>
        <taxon>Eukaryota</taxon>
        <taxon>Fungi</taxon>
        <taxon>Dikarya</taxon>
        <taxon>Basidiomycota</taxon>
        <taxon>Agaricomycotina</taxon>
        <taxon>Agaricomycetes</taxon>
        <taxon>Polyporales</taxon>
        <taxon>Meripilaceae</taxon>
        <taxon>Meripilus</taxon>
    </lineage>
</organism>
<reference evidence="1" key="1">
    <citation type="submission" date="2022-07" db="EMBL/GenBank/DDBJ databases">
        <title>Genome Sequence of Physisporinus lineatus.</title>
        <authorList>
            <person name="Buettner E."/>
        </authorList>
    </citation>
    <scope>NUCLEOTIDE SEQUENCE</scope>
    <source>
        <strain evidence="1">VT162</strain>
    </source>
</reference>
<dbReference type="Proteomes" id="UP001212997">
    <property type="component" value="Unassembled WGS sequence"/>
</dbReference>
<dbReference type="AlphaFoldDB" id="A0AAD5UXR4"/>
<proteinExistence type="predicted"/>
<gene>
    <name evidence="1" type="ORF">NLI96_g8352</name>
</gene>